<dbReference type="GO" id="GO:0016301">
    <property type="term" value="F:kinase activity"/>
    <property type="evidence" value="ECO:0007669"/>
    <property type="project" value="UniProtKB-KW"/>
</dbReference>
<name>A0A7K6GT87_9PASS</name>
<gene>
    <name evidence="2" type="primary">Stk19_1</name>
    <name evidence="2" type="ORF">MALELE_R15282</name>
</gene>
<dbReference type="InterPro" id="IPR018865">
    <property type="entry name" value="STK19-like"/>
</dbReference>
<accession>A0A7K6GT87</accession>
<evidence type="ECO:0000313" key="2">
    <source>
        <dbReference type="EMBL" id="NWV66535.1"/>
    </source>
</evidence>
<keyword evidence="3" id="KW-1185">Reference proteome</keyword>
<comment type="similarity">
    <text evidence="1">Belongs to the STK19 family.</text>
</comment>
<sequence length="123" mass="13773">GHPRARCHPQNRLRDQGRVRLLHLGLGSDALGVVSLELYREKVLAAVAGTPREALIRRFVEEVVTVTPELSLEQKRMREMGFGDRDVTHLVAAGLLTVRDVGSWWLAVPGMGRFVRALLRGER</sequence>
<dbReference type="PANTHER" id="PTHR15243">
    <property type="entry name" value="SERINE/THREONINE-PROTEIN KINASE 19"/>
    <property type="match status" value="1"/>
</dbReference>
<dbReference type="PANTHER" id="PTHR15243:SF0">
    <property type="entry name" value="SERINE_THREONINE-PROTEIN KINASE 19"/>
    <property type="match status" value="1"/>
</dbReference>
<dbReference type="Proteomes" id="UP000564407">
    <property type="component" value="Unassembled WGS sequence"/>
</dbReference>
<dbReference type="EMBL" id="VZRP01013271">
    <property type="protein sequence ID" value="NWV66535.1"/>
    <property type="molecule type" value="Genomic_DNA"/>
</dbReference>
<keyword evidence="2" id="KW-0808">Transferase</keyword>
<comment type="caution">
    <text evidence="2">The sequence shown here is derived from an EMBL/GenBank/DDBJ whole genome shotgun (WGS) entry which is preliminary data.</text>
</comment>
<dbReference type="AlphaFoldDB" id="A0A7K6GT87"/>
<feature type="non-terminal residue" evidence="2">
    <location>
        <position position="1"/>
    </location>
</feature>
<keyword evidence="2" id="KW-0418">Kinase</keyword>
<protein>
    <submittedName>
        <fullName evidence="2">STK19 kinase</fullName>
    </submittedName>
</protein>
<dbReference type="GO" id="GO:0046579">
    <property type="term" value="P:positive regulation of Ras protein signal transduction"/>
    <property type="evidence" value="ECO:0007669"/>
    <property type="project" value="TreeGrafter"/>
</dbReference>
<proteinExistence type="inferred from homology"/>
<evidence type="ECO:0000256" key="1">
    <source>
        <dbReference type="ARBA" id="ARBA00093458"/>
    </source>
</evidence>
<evidence type="ECO:0000313" key="3">
    <source>
        <dbReference type="Proteomes" id="UP000564407"/>
    </source>
</evidence>
<reference evidence="2 3" key="1">
    <citation type="submission" date="2019-09" db="EMBL/GenBank/DDBJ databases">
        <title>Bird 10,000 Genomes (B10K) Project - Family phase.</title>
        <authorList>
            <person name="Zhang G."/>
        </authorList>
    </citation>
    <scope>NUCLEOTIDE SEQUENCE [LARGE SCALE GENOMIC DNA]</scope>
    <source>
        <strain evidence="2">B10K-DU-029-44</strain>
        <tissue evidence="2">Heart</tissue>
    </source>
</reference>
<organism evidence="2 3">
    <name type="scientific">Malurus elegans</name>
    <name type="common">Red-winged fairywren</name>
    <dbReference type="NCBI Taxonomy" id="720584"/>
    <lineage>
        <taxon>Eukaryota</taxon>
        <taxon>Metazoa</taxon>
        <taxon>Chordata</taxon>
        <taxon>Craniata</taxon>
        <taxon>Vertebrata</taxon>
        <taxon>Euteleostomi</taxon>
        <taxon>Archelosauria</taxon>
        <taxon>Archosauria</taxon>
        <taxon>Dinosauria</taxon>
        <taxon>Saurischia</taxon>
        <taxon>Theropoda</taxon>
        <taxon>Coelurosauria</taxon>
        <taxon>Aves</taxon>
        <taxon>Neognathae</taxon>
        <taxon>Neoaves</taxon>
        <taxon>Telluraves</taxon>
        <taxon>Australaves</taxon>
        <taxon>Passeriformes</taxon>
        <taxon>Meliphagoidea</taxon>
        <taxon>Maluridae</taxon>
        <taxon>Malurus</taxon>
    </lineage>
</organism>
<feature type="non-terminal residue" evidence="2">
    <location>
        <position position="123"/>
    </location>
</feature>